<accession>A0A1J1IQR1</accession>
<protein>
    <submittedName>
        <fullName evidence="1">CLUMA_CG015475, isoform A</fullName>
    </submittedName>
</protein>
<evidence type="ECO:0000313" key="1">
    <source>
        <dbReference type="EMBL" id="CRL01884.1"/>
    </source>
</evidence>
<organism evidence="1 2">
    <name type="scientific">Clunio marinus</name>
    <dbReference type="NCBI Taxonomy" id="568069"/>
    <lineage>
        <taxon>Eukaryota</taxon>
        <taxon>Metazoa</taxon>
        <taxon>Ecdysozoa</taxon>
        <taxon>Arthropoda</taxon>
        <taxon>Hexapoda</taxon>
        <taxon>Insecta</taxon>
        <taxon>Pterygota</taxon>
        <taxon>Neoptera</taxon>
        <taxon>Endopterygota</taxon>
        <taxon>Diptera</taxon>
        <taxon>Nematocera</taxon>
        <taxon>Chironomoidea</taxon>
        <taxon>Chironomidae</taxon>
        <taxon>Clunio</taxon>
    </lineage>
</organism>
<gene>
    <name evidence="1" type="ORF">CLUMA_CG015475</name>
</gene>
<dbReference type="AlphaFoldDB" id="A0A1J1IQR1"/>
<dbReference type="EMBL" id="CVRI01000057">
    <property type="protein sequence ID" value="CRL01884.1"/>
    <property type="molecule type" value="Genomic_DNA"/>
</dbReference>
<sequence>MCDNNHYDDLAFFENQACSFIFAGIEMKNLDLKDLELKTFYLHFQMKTIRWNIPDIFSITLNTSQSIQKCCRIYLLTYLITYSHQQDVDKSIKNDLHTNNSGKFLRVLNNGKDEM</sequence>
<name>A0A1J1IQR1_9DIPT</name>
<proteinExistence type="predicted"/>
<reference evidence="1 2" key="1">
    <citation type="submission" date="2015-04" db="EMBL/GenBank/DDBJ databases">
        <authorList>
            <person name="Syromyatnikov M.Y."/>
            <person name="Popov V.N."/>
        </authorList>
    </citation>
    <scope>NUCLEOTIDE SEQUENCE [LARGE SCALE GENOMIC DNA]</scope>
</reference>
<keyword evidence="2" id="KW-1185">Reference proteome</keyword>
<evidence type="ECO:0000313" key="2">
    <source>
        <dbReference type="Proteomes" id="UP000183832"/>
    </source>
</evidence>
<dbReference type="Proteomes" id="UP000183832">
    <property type="component" value="Unassembled WGS sequence"/>
</dbReference>